<dbReference type="GO" id="GO:0000049">
    <property type="term" value="F:tRNA binding"/>
    <property type="evidence" value="ECO:0007669"/>
    <property type="project" value="TreeGrafter"/>
</dbReference>
<dbReference type="AlphaFoldDB" id="A0A5B9MK86"/>
<evidence type="ECO:0000256" key="2">
    <source>
        <dbReference type="ARBA" id="ARBA00022741"/>
    </source>
</evidence>
<keyword evidence="5" id="KW-0251">Elongation factor</keyword>
<dbReference type="NCBIfam" id="TIGR00462">
    <property type="entry name" value="genX"/>
    <property type="match status" value="1"/>
</dbReference>
<evidence type="ECO:0000259" key="4">
    <source>
        <dbReference type="PROSITE" id="PS50862"/>
    </source>
</evidence>
<dbReference type="PANTHER" id="PTHR42918:SF6">
    <property type="entry name" value="ELONGATION FACTOR P--(R)-BETA-LYSINE LIGASE"/>
    <property type="match status" value="1"/>
</dbReference>
<dbReference type="NCBIfam" id="NF006828">
    <property type="entry name" value="PRK09350.1"/>
    <property type="match status" value="1"/>
</dbReference>
<keyword evidence="5" id="KW-0648">Protein biosynthesis</keyword>
<dbReference type="RefSeq" id="WP_147869351.1">
    <property type="nucleotide sequence ID" value="NZ_CP036264.1"/>
</dbReference>
<accession>A0A5B9MK86</accession>
<dbReference type="Proteomes" id="UP000321353">
    <property type="component" value="Chromosome"/>
</dbReference>
<dbReference type="InterPro" id="IPR004364">
    <property type="entry name" value="Aa-tRNA-synt_II"/>
</dbReference>
<evidence type="ECO:0000313" key="6">
    <source>
        <dbReference type="Proteomes" id="UP000321353"/>
    </source>
</evidence>
<dbReference type="GO" id="GO:0003746">
    <property type="term" value="F:translation elongation factor activity"/>
    <property type="evidence" value="ECO:0007669"/>
    <property type="project" value="UniProtKB-KW"/>
</dbReference>
<dbReference type="InterPro" id="IPR006195">
    <property type="entry name" value="aa-tRNA-synth_II"/>
</dbReference>
<keyword evidence="2" id="KW-0547">Nucleotide-binding</keyword>
<dbReference type="GO" id="GO:0005829">
    <property type="term" value="C:cytosol"/>
    <property type="evidence" value="ECO:0007669"/>
    <property type="project" value="TreeGrafter"/>
</dbReference>
<organism evidence="5 6">
    <name type="scientific">Stieleria maiorica</name>
    <dbReference type="NCBI Taxonomy" id="2795974"/>
    <lineage>
        <taxon>Bacteria</taxon>
        <taxon>Pseudomonadati</taxon>
        <taxon>Planctomycetota</taxon>
        <taxon>Planctomycetia</taxon>
        <taxon>Pirellulales</taxon>
        <taxon>Pirellulaceae</taxon>
        <taxon>Stieleria</taxon>
    </lineage>
</organism>
<name>A0A5B9MK86_9BACT</name>
<dbReference type="GO" id="GO:0004824">
    <property type="term" value="F:lysine-tRNA ligase activity"/>
    <property type="evidence" value="ECO:0007669"/>
    <property type="project" value="InterPro"/>
</dbReference>
<dbReference type="Pfam" id="PF00152">
    <property type="entry name" value="tRNA-synt_2"/>
    <property type="match status" value="1"/>
</dbReference>
<keyword evidence="6" id="KW-1185">Reference proteome</keyword>
<dbReference type="EMBL" id="CP036264">
    <property type="protein sequence ID" value="QEG00046.1"/>
    <property type="molecule type" value="Genomic_DNA"/>
</dbReference>
<gene>
    <name evidence="5" type="primary">epmA</name>
    <name evidence="5" type="ORF">Mal15_41140</name>
</gene>
<dbReference type="EC" id="6.3.1.-" evidence="5"/>
<protein>
    <submittedName>
        <fullName evidence="5">Elongation factor P--(R)-beta-lysine ligase</fullName>
        <ecNumber evidence="5">6.3.1.-</ecNumber>
    </submittedName>
</protein>
<dbReference type="Gene3D" id="3.30.930.10">
    <property type="entry name" value="Bira Bifunctional Protein, Domain 2"/>
    <property type="match status" value="1"/>
</dbReference>
<reference evidence="5 6" key="1">
    <citation type="submission" date="2019-02" db="EMBL/GenBank/DDBJ databases">
        <title>Planctomycetal bacteria perform biofilm scaping via a novel small molecule.</title>
        <authorList>
            <person name="Jeske O."/>
            <person name="Boedeker C."/>
            <person name="Wiegand S."/>
            <person name="Breitling P."/>
            <person name="Kallscheuer N."/>
            <person name="Jogler M."/>
            <person name="Rohde M."/>
            <person name="Petersen J."/>
            <person name="Medema M.H."/>
            <person name="Surup F."/>
            <person name="Jogler C."/>
        </authorList>
    </citation>
    <scope>NUCLEOTIDE SEQUENCE [LARGE SCALE GENOMIC DNA]</scope>
    <source>
        <strain evidence="5 6">Mal15</strain>
    </source>
</reference>
<dbReference type="GO" id="GO:0006430">
    <property type="term" value="P:lysyl-tRNA aminoacylation"/>
    <property type="evidence" value="ECO:0007669"/>
    <property type="project" value="InterPro"/>
</dbReference>
<keyword evidence="3" id="KW-0067">ATP-binding</keyword>
<sequence length="319" mass="35242">MANVNHLAARAELLRQTRRFFDHHGFLETQPPCLSRDCVVDAYLDPLTLDSSALGVSDPRLPERFYLQTSPESAMKRMLASGAPSIYSVGPVFRGGEAGQWHNIEFTMLEWYEVGGDIESAMRLTGQFAATILDADGYDSIPYRDVFRQQLGIDPIEVAIDDLRDLVGRIDASMAATVGDDRDQLLDGLLSARIAPTLGQQRPVLLTDYPLSQAALAKPSAQDRQCAARFELYVRGIEVANGYDELLDAETLLERYRENNHKRVASGRERLEIETTLVAAMRAGLPPCSGVALGIDRLLMLKVGAESIEEVMPFTISRA</sequence>
<proteinExistence type="predicted"/>
<feature type="domain" description="Aminoacyl-transfer RNA synthetases class-II family profile" evidence="4">
    <location>
        <begin position="10"/>
        <end position="313"/>
    </location>
</feature>
<dbReference type="InterPro" id="IPR004525">
    <property type="entry name" value="EpmA"/>
</dbReference>
<dbReference type="PROSITE" id="PS50862">
    <property type="entry name" value="AA_TRNA_LIGASE_II"/>
    <property type="match status" value="1"/>
</dbReference>
<dbReference type="KEGG" id="smam:Mal15_41140"/>
<evidence type="ECO:0000313" key="5">
    <source>
        <dbReference type="EMBL" id="QEG00046.1"/>
    </source>
</evidence>
<evidence type="ECO:0000256" key="1">
    <source>
        <dbReference type="ARBA" id="ARBA00022598"/>
    </source>
</evidence>
<keyword evidence="1 5" id="KW-0436">Ligase</keyword>
<evidence type="ECO:0000256" key="3">
    <source>
        <dbReference type="ARBA" id="ARBA00022840"/>
    </source>
</evidence>
<dbReference type="SUPFAM" id="SSF55681">
    <property type="entry name" value="Class II aaRS and biotin synthetases"/>
    <property type="match status" value="1"/>
</dbReference>
<dbReference type="PANTHER" id="PTHR42918">
    <property type="entry name" value="LYSYL-TRNA SYNTHETASE"/>
    <property type="match status" value="1"/>
</dbReference>
<dbReference type="GO" id="GO:0005524">
    <property type="term" value="F:ATP binding"/>
    <property type="evidence" value="ECO:0007669"/>
    <property type="project" value="UniProtKB-KW"/>
</dbReference>
<dbReference type="InterPro" id="IPR045864">
    <property type="entry name" value="aa-tRNA-synth_II/BPL/LPL"/>
</dbReference>